<dbReference type="PROSITE" id="PS51257">
    <property type="entry name" value="PROKAR_LIPOPROTEIN"/>
    <property type="match status" value="1"/>
</dbReference>
<organism evidence="1 2">
    <name type="scientific">Aestuariibaculum lutulentum</name>
    <dbReference type="NCBI Taxonomy" id="2920935"/>
    <lineage>
        <taxon>Bacteria</taxon>
        <taxon>Pseudomonadati</taxon>
        <taxon>Bacteroidota</taxon>
        <taxon>Flavobacteriia</taxon>
        <taxon>Flavobacteriales</taxon>
        <taxon>Flavobacteriaceae</taxon>
    </lineage>
</organism>
<evidence type="ECO:0000313" key="2">
    <source>
        <dbReference type="Proteomes" id="UP001156141"/>
    </source>
</evidence>
<reference evidence="1" key="1">
    <citation type="submission" date="2022-02" db="EMBL/GenBank/DDBJ databases">
        <title>Aestuariibaculum sp., a marine bacterium isolated from sediment in Guangxi.</title>
        <authorList>
            <person name="Ying J."/>
        </authorList>
    </citation>
    <scope>NUCLEOTIDE SEQUENCE</scope>
    <source>
        <strain evidence="1">L182</strain>
    </source>
</reference>
<dbReference type="RefSeq" id="WP_240574008.1">
    <property type="nucleotide sequence ID" value="NZ_CP136709.1"/>
</dbReference>
<dbReference type="Gene3D" id="2.40.128.510">
    <property type="entry name" value="Protein of unknown function DUF4738"/>
    <property type="match status" value="1"/>
</dbReference>
<protein>
    <recommendedName>
        <fullName evidence="3">Lipoprotein</fullName>
    </recommendedName>
</protein>
<gene>
    <name evidence="1" type="ORF">MKW35_11900</name>
</gene>
<dbReference type="EMBL" id="JAKVQD010000005">
    <property type="protein sequence ID" value="MCH4553325.1"/>
    <property type="molecule type" value="Genomic_DNA"/>
</dbReference>
<accession>A0ABS9RK43</accession>
<evidence type="ECO:0008006" key="3">
    <source>
        <dbReference type="Google" id="ProtNLM"/>
    </source>
</evidence>
<keyword evidence="2" id="KW-1185">Reference proteome</keyword>
<dbReference type="Proteomes" id="UP001156141">
    <property type="component" value="Unassembled WGS sequence"/>
</dbReference>
<proteinExistence type="predicted"/>
<sequence>MKKLLYLIFIIIGFISCDGRERAYMSNEAILKEDNLFKAFSEELHFIPETPVKIVTDTILSTGFQVKINYHSTESNPLVYTKRNKRDSIIYSHYKNFEAHIQISKNTESIINSALDKRLFKSFENSEFWDKAIMQYVWINHEASTEQKIQLHTAFQIPETEIYRDFILNIFENGTIEIKEYHIKPKTT</sequence>
<name>A0ABS9RK43_9FLAO</name>
<comment type="caution">
    <text evidence="1">The sequence shown here is derived from an EMBL/GenBank/DDBJ whole genome shotgun (WGS) entry which is preliminary data.</text>
</comment>
<evidence type="ECO:0000313" key="1">
    <source>
        <dbReference type="EMBL" id="MCH4553325.1"/>
    </source>
</evidence>